<dbReference type="Proteomes" id="UP001304125">
    <property type="component" value="Chromosome"/>
</dbReference>
<keyword evidence="4" id="KW-1185">Reference proteome</keyword>
<evidence type="ECO:0000313" key="4">
    <source>
        <dbReference type="Proteomes" id="UP001304125"/>
    </source>
</evidence>
<dbReference type="InterPro" id="IPR006059">
    <property type="entry name" value="SBP"/>
</dbReference>
<protein>
    <submittedName>
        <fullName evidence="2">ABC transporter substrate-binding protein</fullName>
    </submittedName>
</protein>
<dbReference type="KEGG" id="dcp:RN607_03595"/>
<dbReference type="PROSITE" id="PS51257">
    <property type="entry name" value="PROKAR_LIPOPROTEIN"/>
    <property type="match status" value="1"/>
</dbReference>
<proteinExistence type="predicted"/>
<evidence type="ECO:0000313" key="3">
    <source>
        <dbReference type="EMBL" id="WNM28099.1"/>
    </source>
</evidence>
<dbReference type="Proteomes" id="UP001303408">
    <property type="component" value="Chromosome"/>
</dbReference>
<dbReference type="InterPro" id="IPR050490">
    <property type="entry name" value="Bact_solute-bd_prot1"/>
</dbReference>
<dbReference type="PANTHER" id="PTHR43649">
    <property type="entry name" value="ARABINOSE-BINDING PROTEIN-RELATED"/>
    <property type="match status" value="1"/>
</dbReference>
<dbReference type="EMBL" id="CP134880">
    <property type="protein sequence ID" value="WNM28099.1"/>
    <property type="molecule type" value="Genomic_DNA"/>
</dbReference>
<dbReference type="Pfam" id="PF13416">
    <property type="entry name" value="SBP_bac_8"/>
    <property type="match status" value="1"/>
</dbReference>
<accession>A0AA96JAX7</accession>
<dbReference type="AlphaFoldDB" id="A0AA96JAX7"/>
<organism evidence="2 4">
    <name type="scientific">Demequina capsici</name>
    <dbReference type="NCBI Taxonomy" id="3075620"/>
    <lineage>
        <taxon>Bacteria</taxon>
        <taxon>Bacillati</taxon>
        <taxon>Actinomycetota</taxon>
        <taxon>Actinomycetes</taxon>
        <taxon>Micrococcales</taxon>
        <taxon>Demequinaceae</taxon>
        <taxon>Demequina</taxon>
    </lineage>
</organism>
<evidence type="ECO:0000313" key="2">
    <source>
        <dbReference type="EMBL" id="WNM25186.1"/>
    </source>
</evidence>
<dbReference type="SUPFAM" id="SSF53850">
    <property type="entry name" value="Periplasmic binding protein-like II"/>
    <property type="match status" value="1"/>
</dbReference>
<evidence type="ECO:0000256" key="1">
    <source>
        <dbReference type="SAM" id="SignalP"/>
    </source>
</evidence>
<name>A0AA96JAX7_9MICO</name>
<dbReference type="EMBL" id="CP134879">
    <property type="protein sequence ID" value="WNM25186.1"/>
    <property type="molecule type" value="Genomic_DNA"/>
</dbReference>
<gene>
    <name evidence="2" type="ORF">RN606_03290</name>
    <name evidence="3" type="ORF">RN607_03595</name>
</gene>
<sequence>MTWRTATGVVATAVAGALVLSACTGSDADSSTSPSASAQDVSISVATVGDIGLEALATQYMADHPNVTITVTQSGYADLHDTLQNALVAGSGAPTIAVLDEAYMPSFVGQSDGFVNLLDLGASQYQSTVLPWAWAEASNANGSATIGLPASVSGLALCYRRDLLEAAGLPGDRTELSAQMGDSWDGFLSTAEQYTTSSGHYFLDNAETLLNPLMMQAGVSFYDRDNALAMDPVQAPFTTAVEAATAGISANVTQWTDDWTAGLYDDTYAAVLCPSWMLAYIQTNAPEGFTGQWDVADIPGAGGNWAASYYTIPAQSDEATTAAAYAFIQWLMEDAQQLARFQAVGAFPATPALYTDASIQAYSDSFFNNAPIGTIFTKTAQDLTGEIYYAQKNTTIRTSVEHVVDQVEAGEFTADDAWAAAVDAAQTADAS</sequence>
<dbReference type="RefSeq" id="WP_313499946.1">
    <property type="nucleotide sequence ID" value="NZ_CP134879.1"/>
</dbReference>
<accession>A0AA96FEL0</accession>
<feature type="signal peptide" evidence="1">
    <location>
        <begin position="1"/>
        <end position="28"/>
    </location>
</feature>
<dbReference type="Gene3D" id="3.40.190.10">
    <property type="entry name" value="Periplasmic binding protein-like II"/>
    <property type="match status" value="1"/>
</dbReference>
<keyword evidence="1" id="KW-0732">Signal</keyword>
<dbReference type="PANTHER" id="PTHR43649:SF32">
    <property type="entry name" value="SUGAR BINDING SECRETED PROTEIN"/>
    <property type="match status" value="1"/>
</dbReference>
<reference evidence="2 4" key="1">
    <citation type="submission" date="2023-09" db="EMBL/GenBank/DDBJ databases">
        <title>Demequina sp. a novel bacteria isolated from Capsicum annuum.</title>
        <authorList>
            <person name="Humaira Z."/>
            <person name="Lee J."/>
            <person name="Cho D."/>
        </authorList>
    </citation>
    <scope>NUCLEOTIDE SEQUENCE [LARGE SCALE GENOMIC DNA]</scope>
    <source>
        <strain evidence="2 4">OYTSA14</strain>
        <strain evidence="3">PMTSA13</strain>
    </source>
</reference>
<feature type="chain" id="PRO_5044705473" evidence="1">
    <location>
        <begin position="29"/>
        <end position="431"/>
    </location>
</feature>